<proteinExistence type="inferred from homology"/>
<evidence type="ECO:0000256" key="3">
    <source>
        <dbReference type="ARBA" id="ARBA00022692"/>
    </source>
</evidence>
<dbReference type="InterPro" id="IPR038552">
    <property type="entry name" value="Tim21_IMS_sf"/>
</dbReference>
<comment type="function">
    <text evidence="9">Essential component of the TIM23 complex, a complex that mediates the translocation of transit peptide-containing proteins across the mitochondrial inner membrane.</text>
</comment>
<reference evidence="10" key="2">
    <citation type="submission" date="2023-06" db="EMBL/GenBank/DDBJ databases">
        <authorList>
            <person name="Ma L."/>
            <person name="Liu K.-W."/>
            <person name="Li Z."/>
            <person name="Hsiao Y.-Y."/>
            <person name="Qi Y."/>
            <person name="Fu T."/>
            <person name="Tang G."/>
            <person name="Zhang D."/>
            <person name="Sun W.-H."/>
            <person name="Liu D.-K."/>
            <person name="Li Y."/>
            <person name="Chen G.-Z."/>
            <person name="Liu X.-D."/>
            <person name="Liao X.-Y."/>
            <person name="Jiang Y.-T."/>
            <person name="Yu X."/>
            <person name="Hao Y."/>
            <person name="Huang J."/>
            <person name="Zhao X.-W."/>
            <person name="Ke S."/>
            <person name="Chen Y.-Y."/>
            <person name="Wu W.-L."/>
            <person name="Hsu J.-L."/>
            <person name="Lin Y.-F."/>
            <person name="Huang M.-D."/>
            <person name="Li C.-Y."/>
            <person name="Huang L."/>
            <person name="Wang Z.-W."/>
            <person name="Zhao X."/>
            <person name="Zhong W.-Y."/>
            <person name="Peng D.-H."/>
            <person name="Ahmad S."/>
            <person name="Lan S."/>
            <person name="Zhang J.-S."/>
            <person name="Tsai W.-C."/>
            <person name="Van De Peer Y."/>
            <person name="Liu Z.-J."/>
        </authorList>
    </citation>
    <scope>NUCLEOTIDE SEQUENCE</scope>
    <source>
        <strain evidence="10">CP</strain>
        <tissue evidence="10">Leaves</tissue>
    </source>
</reference>
<evidence type="ECO:0000256" key="1">
    <source>
        <dbReference type="ARBA" id="ARBA00004434"/>
    </source>
</evidence>
<dbReference type="Gene3D" id="3.10.450.320">
    <property type="entry name" value="Mitochondrial import inner membrane translocase subunit Tim21"/>
    <property type="match status" value="1"/>
</dbReference>
<keyword evidence="11" id="KW-1185">Reference proteome</keyword>
<name>A0AAV9DS87_ACOCL</name>
<dbReference type="AlphaFoldDB" id="A0AAV9DS87"/>
<evidence type="ECO:0000313" key="11">
    <source>
        <dbReference type="Proteomes" id="UP001180020"/>
    </source>
</evidence>
<keyword evidence="7 9" id="KW-0496">Mitochondrion</keyword>
<keyword evidence="3 9" id="KW-0812">Transmembrane</keyword>
<evidence type="ECO:0000256" key="8">
    <source>
        <dbReference type="ARBA" id="ARBA00023136"/>
    </source>
</evidence>
<keyword evidence="5" id="KW-0809">Transit peptide</keyword>
<dbReference type="GO" id="GO:0030150">
    <property type="term" value="P:protein import into mitochondrial matrix"/>
    <property type="evidence" value="ECO:0007669"/>
    <property type="project" value="UniProtKB-UniRule"/>
</dbReference>
<keyword evidence="6 9" id="KW-1133">Transmembrane helix</keyword>
<evidence type="ECO:0000313" key="10">
    <source>
        <dbReference type="EMBL" id="KAK1303935.1"/>
    </source>
</evidence>
<keyword evidence="9" id="KW-0653">Protein transport</keyword>
<dbReference type="Pfam" id="PF08294">
    <property type="entry name" value="TIM21"/>
    <property type="match status" value="1"/>
</dbReference>
<dbReference type="GO" id="GO:0005744">
    <property type="term" value="C:TIM23 mitochondrial import inner membrane translocase complex"/>
    <property type="evidence" value="ECO:0007669"/>
    <property type="project" value="UniProtKB-UniRule"/>
</dbReference>
<dbReference type="EMBL" id="JAUJYO010000011">
    <property type="protein sequence ID" value="KAK1303935.1"/>
    <property type="molecule type" value="Genomic_DNA"/>
</dbReference>
<dbReference type="FunFam" id="3.10.450.320:FF:000002">
    <property type="entry name" value="Mitochondrial import inner membrane translocase subunit tim21"/>
    <property type="match status" value="1"/>
</dbReference>
<evidence type="ECO:0000256" key="7">
    <source>
        <dbReference type="ARBA" id="ARBA00023128"/>
    </source>
</evidence>
<keyword evidence="9" id="KW-0813">Transport</keyword>
<keyword evidence="9" id="KW-0811">Translocation</keyword>
<sequence>MFRLKHKTSEICGLIRNSRWSSISPALRTESSIVDAGLVGFSSVSMAPAKLVDGGRIESITKLLGDSIHVRWSSTGLRGTTEATSRINGIPVLFGGPRQRMVTFSPSNQFAKYHGQHHTVPCFVRTFASNPASQSSQKAANENAKKDISVADDPFDTLTYNIPEKPVTFVEGASYSVVILAGLALAALAAYAVFKELIFEPKEYKIFGRALERVQNDGQVRVRIGSPITGYGQESRNRSARQRIPNRTWTDEDGVERIEINFHIRGPQGVGKVFAEMFKDKADKNWKFTYLIVEIRSPSPVQLILESYVPSYDGAGVPS</sequence>
<comment type="caution">
    <text evidence="10">The sequence shown here is derived from an EMBL/GenBank/DDBJ whole genome shotgun (WGS) entry which is preliminary data.</text>
</comment>
<comment type="similarity">
    <text evidence="2 9">Belongs to the TIM21 family.</text>
</comment>
<keyword evidence="4 9" id="KW-0999">Mitochondrion inner membrane</keyword>
<keyword evidence="8 9" id="KW-0472">Membrane</keyword>
<dbReference type="InterPro" id="IPR013261">
    <property type="entry name" value="Tim21"/>
</dbReference>
<feature type="transmembrane region" description="Helical" evidence="9">
    <location>
        <begin position="173"/>
        <end position="194"/>
    </location>
</feature>
<comment type="subcellular location">
    <subcellularLocation>
        <location evidence="1 9">Mitochondrion inner membrane</location>
        <topology evidence="1 9">Single-pass membrane protein</topology>
    </subcellularLocation>
</comment>
<evidence type="ECO:0000256" key="6">
    <source>
        <dbReference type="ARBA" id="ARBA00022989"/>
    </source>
</evidence>
<evidence type="ECO:0000256" key="9">
    <source>
        <dbReference type="RuleBase" id="RU367142"/>
    </source>
</evidence>
<protein>
    <recommendedName>
        <fullName evidence="9">Mitochondrial import inner membrane translocase subunit Tim21</fullName>
    </recommendedName>
</protein>
<organism evidence="10 11">
    <name type="scientific">Acorus calamus</name>
    <name type="common">Sweet flag</name>
    <dbReference type="NCBI Taxonomy" id="4465"/>
    <lineage>
        <taxon>Eukaryota</taxon>
        <taxon>Viridiplantae</taxon>
        <taxon>Streptophyta</taxon>
        <taxon>Embryophyta</taxon>
        <taxon>Tracheophyta</taxon>
        <taxon>Spermatophyta</taxon>
        <taxon>Magnoliopsida</taxon>
        <taxon>Liliopsida</taxon>
        <taxon>Acoraceae</taxon>
        <taxon>Acorus</taxon>
    </lineage>
</organism>
<comment type="subunit">
    <text evidence="9">Component of the TIM23 complex.</text>
</comment>
<reference evidence="10" key="1">
    <citation type="journal article" date="2023" name="Nat. Commun.">
        <title>Diploid and tetraploid genomes of Acorus and the evolution of monocots.</title>
        <authorList>
            <person name="Ma L."/>
            <person name="Liu K.W."/>
            <person name="Li Z."/>
            <person name="Hsiao Y.Y."/>
            <person name="Qi Y."/>
            <person name="Fu T."/>
            <person name="Tang G.D."/>
            <person name="Zhang D."/>
            <person name="Sun W.H."/>
            <person name="Liu D.K."/>
            <person name="Li Y."/>
            <person name="Chen G.Z."/>
            <person name="Liu X.D."/>
            <person name="Liao X.Y."/>
            <person name="Jiang Y.T."/>
            <person name="Yu X."/>
            <person name="Hao Y."/>
            <person name="Huang J."/>
            <person name="Zhao X.W."/>
            <person name="Ke S."/>
            <person name="Chen Y.Y."/>
            <person name="Wu W.L."/>
            <person name="Hsu J.L."/>
            <person name="Lin Y.F."/>
            <person name="Huang M.D."/>
            <person name="Li C.Y."/>
            <person name="Huang L."/>
            <person name="Wang Z.W."/>
            <person name="Zhao X."/>
            <person name="Zhong W.Y."/>
            <person name="Peng D.H."/>
            <person name="Ahmad S."/>
            <person name="Lan S."/>
            <person name="Zhang J.S."/>
            <person name="Tsai W.C."/>
            <person name="Van de Peer Y."/>
            <person name="Liu Z.J."/>
        </authorList>
    </citation>
    <scope>NUCLEOTIDE SEQUENCE</scope>
    <source>
        <strain evidence="10">CP</strain>
    </source>
</reference>
<dbReference type="Proteomes" id="UP001180020">
    <property type="component" value="Unassembled WGS sequence"/>
</dbReference>
<evidence type="ECO:0000256" key="2">
    <source>
        <dbReference type="ARBA" id="ARBA00010867"/>
    </source>
</evidence>
<gene>
    <name evidence="10" type="ORF">QJS10_CPB11g00310</name>
</gene>
<dbReference type="PANTHER" id="PTHR13032:SF6">
    <property type="entry name" value="MITOCHONDRIAL IMPORT INNER MEMBRANE TRANSLOCASE SUBUNIT TIM21"/>
    <property type="match status" value="1"/>
</dbReference>
<dbReference type="PANTHER" id="PTHR13032">
    <property type="entry name" value="MITOCHONDRIAL IMPORT INNER MEMBRANE TRANSLOCASE SUBUNIT TIM21"/>
    <property type="match status" value="1"/>
</dbReference>
<evidence type="ECO:0000256" key="4">
    <source>
        <dbReference type="ARBA" id="ARBA00022792"/>
    </source>
</evidence>
<evidence type="ECO:0000256" key="5">
    <source>
        <dbReference type="ARBA" id="ARBA00022946"/>
    </source>
</evidence>
<accession>A0AAV9DS87</accession>